<feature type="transmembrane region" description="Helical" evidence="1">
    <location>
        <begin position="128"/>
        <end position="149"/>
    </location>
</feature>
<comment type="caution">
    <text evidence="2">The sequence shown here is derived from an EMBL/GenBank/DDBJ whole genome shotgun (WGS) entry which is preliminary data.</text>
</comment>
<dbReference type="AlphaFoldDB" id="A0A315XV87"/>
<evidence type="ECO:0000313" key="3">
    <source>
        <dbReference type="Proteomes" id="UP000245720"/>
    </source>
</evidence>
<gene>
    <name evidence="2" type="ORF">IE37_02641</name>
</gene>
<sequence>MKLQLLPKAEWIPSDERSSQGHVYTEKGMGFNIPTKVFLVLFISMFPLFFLLPVIAMFVFGLVCILAGLNNTGRLKSNGKITKNTLWSRTPAIMAGLFIIIIGITTFFELKDDKKGDVVFFGCMKVLIAVIALLLIGRAVFLIVTAAAISARKKRCTEAVLAELTGMTVSPLDPDSGGDEESNFIYIYNYEGNDYRLIVDGFTTGIERTGELELSVDPQQPEFCYYRQMSLYNGKKIKKLIFLIIFLLLFSSPMWGAMLLMKYY</sequence>
<keyword evidence="1" id="KW-1133">Transmembrane helix</keyword>
<proteinExistence type="predicted"/>
<feature type="transmembrane region" description="Helical" evidence="1">
    <location>
        <begin position="90"/>
        <end position="108"/>
    </location>
</feature>
<evidence type="ECO:0000313" key="2">
    <source>
        <dbReference type="EMBL" id="PWJ10994.1"/>
    </source>
</evidence>
<dbReference type="RefSeq" id="WP_146198190.1">
    <property type="nucleotide sequence ID" value="NZ_QGDI01000011.1"/>
</dbReference>
<dbReference type="Proteomes" id="UP000245720">
    <property type="component" value="Unassembled WGS sequence"/>
</dbReference>
<reference evidence="2 3" key="1">
    <citation type="submission" date="2018-05" db="EMBL/GenBank/DDBJ databases">
        <title>The Hungate 1000. A catalogue of reference genomes from the rumen microbiome.</title>
        <authorList>
            <person name="Kelly W."/>
        </authorList>
    </citation>
    <scope>NUCLEOTIDE SEQUENCE [LARGE SCALE GENOMIC DNA]</scope>
    <source>
        <strain evidence="2 3">SAb67</strain>
    </source>
</reference>
<protein>
    <recommendedName>
        <fullName evidence="4">DUF3592 domain-containing protein</fullName>
    </recommendedName>
</protein>
<feature type="transmembrane region" description="Helical" evidence="1">
    <location>
        <begin position="240"/>
        <end position="261"/>
    </location>
</feature>
<evidence type="ECO:0000256" key="1">
    <source>
        <dbReference type="SAM" id="Phobius"/>
    </source>
</evidence>
<keyword evidence="1" id="KW-0812">Transmembrane</keyword>
<evidence type="ECO:0008006" key="4">
    <source>
        <dbReference type="Google" id="ProtNLM"/>
    </source>
</evidence>
<keyword evidence="1" id="KW-0472">Membrane</keyword>
<feature type="transmembrane region" description="Helical" evidence="1">
    <location>
        <begin position="37"/>
        <end position="69"/>
    </location>
</feature>
<organism evidence="2 3">
    <name type="scientific">Ruminococcus flavefaciens</name>
    <dbReference type="NCBI Taxonomy" id="1265"/>
    <lineage>
        <taxon>Bacteria</taxon>
        <taxon>Bacillati</taxon>
        <taxon>Bacillota</taxon>
        <taxon>Clostridia</taxon>
        <taxon>Eubacteriales</taxon>
        <taxon>Oscillospiraceae</taxon>
        <taxon>Ruminococcus</taxon>
    </lineage>
</organism>
<dbReference type="EMBL" id="QGDI01000011">
    <property type="protein sequence ID" value="PWJ10994.1"/>
    <property type="molecule type" value="Genomic_DNA"/>
</dbReference>
<name>A0A315XV87_RUMFL</name>
<accession>A0A315XV87</accession>